<dbReference type="EMBL" id="LXQA010257500">
    <property type="protein sequence ID" value="MCI38593.1"/>
    <property type="molecule type" value="Genomic_DNA"/>
</dbReference>
<comment type="caution">
    <text evidence="2">The sequence shown here is derived from an EMBL/GenBank/DDBJ whole genome shotgun (WGS) entry which is preliminary data.</text>
</comment>
<protein>
    <submittedName>
        <fullName evidence="2">Uncharacterized protein</fullName>
    </submittedName>
</protein>
<proteinExistence type="predicted"/>
<evidence type="ECO:0000313" key="2">
    <source>
        <dbReference type="EMBL" id="MCI38593.1"/>
    </source>
</evidence>
<sequence>PLARLRPASSNDIGPESFQVSGEKWRAISPGEESPLSPGDPNSRPATQPRFGAQPRILP</sequence>
<accession>A0A392RPQ7</accession>
<organism evidence="2 3">
    <name type="scientific">Trifolium medium</name>
    <dbReference type="NCBI Taxonomy" id="97028"/>
    <lineage>
        <taxon>Eukaryota</taxon>
        <taxon>Viridiplantae</taxon>
        <taxon>Streptophyta</taxon>
        <taxon>Embryophyta</taxon>
        <taxon>Tracheophyta</taxon>
        <taxon>Spermatophyta</taxon>
        <taxon>Magnoliopsida</taxon>
        <taxon>eudicotyledons</taxon>
        <taxon>Gunneridae</taxon>
        <taxon>Pentapetalae</taxon>
        <taxon>rosids</taxon>
        <taxon>fabids</taxon>
        <taxon>Fabales</taxon>
        <taxon>Fabaceae</taxon>
        <taxon>Papilionoideae</taxon>
        <taxon>50 kb inversion clade</taxon>
        <taxon>NPAAA clade</taxon>
        <taxon>Hologalegina</taxon>
        <taxon>IRL clade</taxon>
        <taxon>Trifolieae</taxon>
        <taxon>Trifolium</taxon>
    </lineage>
</organism>
<name>A0A392RPQ7_9FABA</name>
<evidence type="ECO:0000256" key="1">
    <source>
        <dbReference type="SAM" id="MobiDB-lite"/>
    </source>
</evidence>
<feature type="region of interest" description="Disordered" evidence="1">
    <location>
        <begin position="1"/>
        <end position="59"/>
    </location>
</feature>
<feature type="non-terminal residue" evidence="2">
    <location>
        <position position="1"/>
    </location>
</feature>
<reference evidence="2 3" key="1">
    <citation type="journal article" date="2018" name="Front. Plant Sci.">
        <title>Red Clover (Trifolium pratense) and Zigzag Clover (T. medium) - A Picture of Genomic Similarities and Differences.</title>
        <authorList>
            <person name="Dluhosova J."/>
            <person name="Istvanek J."/>
            <person name="Nedelnik J."/>
            <person name="Repkova J."/>
        </authorList>
    </citation>
    <scope>NUCLEOTIDE SEQUENCE [LARGE SCALE GENOMIC DNA]</scope>
    <source>
        <strain evidence="3">cv. 10/8</strain>
        <tissue evidence="2">Leaf</tissue>
    </source>
</reference>
<dbReference type="AlphaFoldDB" id="A0A392RPQ7"/>
<dbReference type="Proteomes" id="UP000265520">
    <property type="component" value="Unassembled WGS sequence"/>
</dbReference>
<evidence type="ECO:0000313" key="3">
    <source>
        <dbReference type="Proteomes" id="UP000265520"/>
    </source>
</evidence>
<keyword evidence="3" id="KW-1185">Reference proteome</keyword>